<keyword evidence="8" id="KW-0325">Glycoprotein</keyword>
<evidence type="ECO:0000256" key="8">
    <source>
        <dbReference type="ARBA" id="ARBA00023180"/>
    </source>
</evidence>
<evidence type="ECO:0000256" key="6">
    <source>
        <dbReference type="ARBA" id="ARBA00023055"/>
    </source>
</evidence>
<evidence type="ECO:0000256" key="3">
    <source>
        <dbReference type="ARBA" id="ARBA00022525"/>
    </source>
</evidence>
<dbReference type="GO" id="GO:0005319">
    <property type="term" value="F:lipid transporter activity"/>
    <property type="evidence" value="ECO:0007669"/>
    <property type="project" value="InterPro"/>
</dbReference>
<keyword evidence="7" id="KW-1015">Disulfide bond</keyword>
<dbReference type="VEuPathDB" id="VectorBase:ACON2_041639"/>
<feature type="region of interest" description="Disordered" evidence="10">
    <location>
        <begin position="112"/>
        <end position="134"/>
    </location>
</feature>
<dbReference type="InterPro" id="IPR001747">
    <property type="entry name" value="Vitellogenin_N"/>
</dbReference>
<dbReference type="Gene3D" id="2.20.50.20">
    <property type="entry name" value="Lipovitellin. Chain A, domain 3"/>
    <property type="match status" value="1"/>
</dbReference>
<dbReference type="InterPro" id="IPR015255">
    <property type="entry name" value="Vitellinogen_open_b-sht"/>
</dbReference>
<dbReference type="Pfam" id="PF06448">
    <property type="entry name" value="DUF1081"/>
    <property type="match status" value="1"/>
</dbReference>
<dbReference type="FunFam" id="2.30.230.10:FF:000007">
    <property type="entry name" value="Apolipoprotein lipid transfer particle"/>
    <property type="match status" value="1"/>
</dbReference>
<evidence type="ECO:0000256" key="11">
    <source>
        <dbReference type="SAM" id="SignalP"/>
    </source>
</evidence>
<dbReference type="PANTHER" id="PTHR23345:SF15">
    <property type="entry name" value="VITELLOGENIN 1-RELATED"/>
    <property type="match status" value="1"/>
</dbReference>
<dbReference type="SMART" id="SM01169">
    <property type="entry name" value="DUF1943"/>
    <property type="match status" value="1"/>
</dbReference>
<dbReference type="EnsemblMetazoa" id="ACOM022741-RA">
    <property type="protein sequence ID" value="ACOM022741-PA.1"/>
    <property type="gene ID" value="ACOM022741"/>
</dbReference>
<dbReference type="SUPFAM" id="SSF56968">
    <property type="entry name" value="Lipovitellin-phosvitin complex, beta-sheet shell regions"/>
    <property type="match status" value="2"/>
</dbReference>
<dbReference type="Pfam" id="PF01347">
    <property type="entry name" value="Vitellogenin_N"/>
    <property type="match status" value="1"/>
</dbReference>
<dbReference type="SMART" id="SM00638">
    <property type="entry name" value="LPD_N"/>
    <property type="match status" value="1"/>
</dbReference>
<dbReference type="FunFam" id="2.20.50.20:FF:000003">
    <property type="entry name" value="Microsomal triglyceride transfer protein large subunit"/>
    <property type="match status" value="1"/>
</dbReference>
<dbReference type="Pfam" id="PF09172">
    <property type="entry name" value="Vit_open_b-sht"/>
    <property type="match status" value="1"/>
</dbReference>
<feature type="signal peptide" evidence="11">
    <location>
        <begin position="1"/>
        <end position="23"/>
    </location>
</feature>
<evidence type="ECO:0000256" key="7">
    <source>
        <dbReference type="ARBA" id="ARBA00023157"/>
    </source>
</evidence>
<dbReference type="Proteomes" id="UP000075882">
    <property type="component" value="Unassembled WGS sequence"/>
</dbReference>
<evidence type="ECO:0000259" key="12">
    <source>
        <dbReference type="PROSITE" id="PS51211"/>
    </source>
</evidence>
<comment type="caution">
    <text evidence="9">Lacks conserved residue(s) required for the propagation of feature annotation.</text>
</comment>
<sequence length="1461" mass="167245">MEKHKSVANGLVFILMVVLTVEGYKRNPLRDPQICGRPVCYNSTKFNYNVGHLYKYDHSMYVKTAVVGSSDNTSELHISSIVEVDFHAPCQGILRLHSIEVRERAERPVEEVEFEYGEEPEDTQPPAVDEQNGMHPKSDVIAEELMRFELRFDFHDGMIGELCHEDDEPVWTLNLKRGILSALQNTMPRLDIDYDTTETDVSGICDVQYKTNGRNGTGLLFRKTKDLASCRRRHKTKSFIQTVPYDFRTNNVVWPILKSESYCDIMIDNSIYKSVACYERHQLVPFSNGLAGAVTETYNRLELTDEETYSQESNNEIDIQRRSSLLYDHTPSVHETHDEIKASRELLIELCVHGFPNIKRKFPTVFLKFLTTARALSSNALKQLLMRSRSICDNGQKHILESLPYIGSAASVTLMKDQIVENNVEPALANKWMESFAFLTRPNEEVLEAMLELMKHGKESGDQTYLLSATMVVNTFCKIHFDCDESEEVQAIVQYLEEELLDTIESVEVMAENDRQKRERVIVLLMSLGNMGVINKRLNFDLRTIIESERYPIEVRVEAVNVFRRSDCTRTKDYFLKLYSTFLLDVETLFFDEYNFGMTVDSNVIFSTESYVPRSVRLNLTTDLFGESINFLELNVRLEGLEQSVHHLFGPNGTYSAKKVGERVDTYMKFLRQYVPSKVLELFDGESSWRDELQDPEESSRQKRAAVQRLPVLIARQIQEDVDRLGFQLKGNFDKPQVTIGVKIFGNDLNYYTDGLEIFSKVNQRKKLANLFSGKESSYTKSSVFLDTSYDVPLSSGMPLALGLVGASSLDFHSMGNIKAFDFTRWLIDIEGKLKPSITMDITASMRSDLMHASTAIIVKTNLYSSSTLAAHLKLRGTDQAVLQVSLPQERNDIFSIRSEMFVLTERRELQQAGIERRYSNSTCTWPYINQAIGLKMCTNYSLPDVSNTGKDVEVPSLILSGPVNFDVSLEKADPTAKMFVLKYSWAERQNQTIVGVVFETPNSQIPRIFRANITNEVQRKTASMSFVNGNISHKAIGLYINNPNQLQVEMSLNVNDRKYLALELHLNKTDTRNGRMYYPSFYLSVNHERIAGLGGQIKYTERKNISQWEYIVMIETRRVRATATGYVSVSHNMTYMIHNTVEYRFSGSNPEQLVINALAEIVQQEALTYRANFDLRSSAYPHFDVALNASLLDRMGLLDFTLLHNNAPDLRDEKFRTTLNVIFAREGPYQGQQLIGGSTVQTDPTERATVSVELTRPRANIDVKAMVVYDNMPRKGVYRTVRMLLRYAAAKEIVGIFSIVMPRSQRFWLESVFNMTVPGVHPCMATIRLIETSTKEHRFDFQGIWFTEHAANITGLYKDRSSSAKFHHHAKLAAQFGRPNSIREFFGDVKYVQDEFDHRLSINAMFEKNPYGIILQHTQQIANGTKSYAMVQWKDERYWFSALMKSAAIKQLDLELHIDK</sequence>
<dbReference type="FunFam" id="2.20.80.10:FF:000003">
    <property type="entry name" value="Apolipoprotein lipid transfer particle"/>
    <property type="match status" value="1"/>
</dbReference>
<organism evidence="13">
    <name type="scientific">Anopheles coluzzii</name>
    <name type="common">African malaria mosquito</name>
    <dbReference type="NCBI Taxonomy" id="1518534"/>
    <lineage>
        <taxon>Eukaryota</taxon>
        <taxon>Metazoa</taxon>
        <taxon>Ecdysozoa</taxon>
        <taxon>Arthropoda</taxon>
        <taxon>Hexapoda</taxon>
        <taxon>Insecta</taxon>
        <taxon>Pterygota</taxon>
        <taxon>Neoptera</taxon>
        <taxon>Endopterygota</taxon>
        <taxon>Diptera</taxon>
        <taxon>Nematocera</taxon>
        <taxon>Culicoidea</taxon>
        <taxon>Culicidae</taxon>
        <taxon>Anophelinae</taxon>
        <taxon>Anopheles</taxon>
    </lineage>
</organism>
<dbReference type="Gene3D" id="2.30.230.10">
    <property type="entry name" value="Lipovitellin, beta-sheet shell regions, chain A"/>
    <property type="match status" value="1"/>
</dbReference>
<dbReference type="GO" id="GO:0045735">
    <property type="term" value="F:nutrient reservoir activity"/>
    <property type="evidence" value="ECO:0007669"/>
    <property type="project" value="UniProtKB-KW"/>
</dbReference>
<dbReference type="Gene3D" id="2.20.80.10">
    <property type="entry name" value="Lipovitellin-phosvitin complex, chain A, domain 4"/>
    <property type="match status" value="1"/>
</dbReference>
<protein>
    <recommendedName>
        <fullName evidence="12">Vitellogenin domain-containing protein</fullName>
    </recommendedName>
</protein>
<reference evidence="13" key="1">
    <citation type="submission" date="2022-08" db="UniProtKB">
        <authorList>
            <consortium name="EnsemblMetazoa"/>
        </authorList>
    </citation>
    <scope>IDENTIFICATION</scope>
</reference>
<dbReference type="PANTHER" id="PTHR23345">
    <property type="entry name" value="VITELLOGENIN-RELATED"/>
    <property type="match status" value="1"/>
</dbReference>
<feature type="domain" description="Vitellogenin" evidence="12">
    <location>
        <begin position="48"/>
        <end position="587"/>
    </location>
</feature>
<keyword evidence="4 11" id="KW-0732">Signal</keyword>
<keyword evidence="6" id="KW-0445">Lipid transport</keyword>
<evidence type="ECO:0000256" key="9">
    <source>
        <dbReference type="PROSITE-ProRule" id="PRU00557"/>
    </source>
</evidence>
<dbReference type="PROSITE" id="PS51211">
    <property type="entry name" value="VITELLOGENIN"/>
    <property type="match status" value="1"/>
</dbReference>
<dbReference type="InterPro" id="IPR050733">
    <property type="entry name" value="Vitellogenin/Apolipophorin"/>
</dbReference>
<dbReference type="InterPro" id="IPR015816">
    <property type="entry name" value="Vitellinogen_b-sht_N"/>
</dbReference>
<evidence type="ECO:0000313" key="13">
    <source>
        <dbReference type="EnsemblMetazoa" id="ACOM022741-PA.1"/>
    </source>
</evidence>
<keyword evidence="2" id="KW-0813">Transport</keyword>
<dbReference type="InterPro" id="IPR015817">
    <property type="entry name" value="Vitellinogen_open_b-sht_sub1"/>
</dbReference>
<feature type="chain" id="PRO_5036505721" description="Vitellogenin domain-containing protein" evidence="11">
    <location>
        <begin position="24"/>
        <end position="1461"/>
    </location>
</feature>
<accession>A0A8W7NZK4</accession>
<name>A0A8W7NZK4_ANOCL</name>
<feature type="compositionally biased region" description="Acidic residues" evidence="10">
    <location>
        <begin position="112"/>
        <end position="122"/>
    </location>
</feature>
<proteinExistence type="predicted"/>
<keyword evidence="5" id="KW-0758">Storage protein</keyword>
<dbReference type="SUPFAM" id="SSF48431">
    <property type="entry name" value="Lipovitellin-phosvitin complex, superhelical domain"/>
    <property type="match status" value="1"/>
</dbReference>
<dbReference type="InterPro" id="IPR011030">
    <property type="entry name" value="Lipovitellin_superhlx_dom"/>
</dbReference>
<dbReference type="InterPro" id="IPR015819">
    <property type="entry name" value="Lipid_transp_b-sht_shell"/>
</dbReference>
<comment type="subcellular location">
    <subcellularLocation>
        <location evidence="1">Secreted</location>
    </subcellularLocation>
</comment>
<dbReference type="GO" id="GO:0005576">
    <property type="term" value="C:extracellular region"/>
    <property type="evidence" value="ECO:0007669"/>
    <property type="project" value="UniProtKB-SubCell"/>
</dbReference>
<dbReference type="InterPro" id="IPR009454">
    <property type="entry name" value="Lipid_transpt_open_b-sht"/>
</dbReference>
<evidence type="ECO:0000256" key="4">
    <source>
        <dbReference type="ARBA" id="ARBA00022729"/>
    </source>
</evidence>
<dbReference type="VEuPathDB" id="VectorBase:ACON2_039881"/>
<evidence type="ECO:0000256" key="5">
    <source>
        <dbReference type="ARBA" id="ARBA00022761"/>
    </source>
</evidence>
<dbReference type="Gene3D" id="1.25.10.20">
    <property type="entry name" value="Vitellinogen, superhelical"/>
    <property type="match status" value="1"/>
</dbReference>
<evidence type="ECO:0000256" key="1">
    <source>
        <dbReference type="ARBA" id="ARBA00004613"/>
    </source>
</evidence>
<evidence type="ECO:0000256" key="2">
    <source>
        <dbReference type="ARBA" id="ARBA00022448"/>
    </source>
</evidence>
<evidence type="ECO:0000256" key="10">
    <source>
        <dbReference type="SAM" id="MobiDB-lite"/>
    </source>
</evidence>
<keyword evidence="3" id="KW-0964">Secreted</keyword>